<evidence type="ECO:0000256" key="1">
    <source>
        <dbReference type="SAM" id="MobiDB-lite"/>
    </source>
</evidence>
<evidence type="ECO:0000313" key="2">
    <source>
        <dbReference type="EMBL" id="GID68977.1"/>
    </source>
</evidence>
<dbReference type="AlphaFoldDB" id="A0A919M7N8"/>
<organism evidence="2 3">
    <name type="scientific">Actinoplanes cyaneus</name>
    <dbReference type="NCBI Taxonomy" id="52696"/>
    <lineage>
        <taxon>Bacteria</taxon>
        <taxon>Bacillati</taxon>
        <taxon>Actinomycetota</taxon>
        <taxon>Actinomycetes</taxon>
        <taxon>Micromonosporales</taxon>
        <taxon>Micromonosporaceae</taxon>
        <taxon>Actinoplanes</taxon>
    </lineage>
</organism>
<feature type="compositionally biased region" description="Basic residues" evidence="1">
    <location>
        <begin position="260"/>
        <end position="272"/>
    </location>
</feature>
<proteinExistence type="predicted"/>
<accession>A0A919M7N8</accession>
<keyword evidence="3" id="KW-1185">Reference proteome</keyword>
<comment type="caution">
    <text evidence="2">The sequence shown here is derived from an EMBL/GenBank/DDBJ whole genome shotgun (WGS) entry which is preliminary data.</text>
</comment>
<sequence>MTTPKITTISRGGSRFYVNPETGAKAPGVTSVISMLPKPFLQPWAAKVVATYAVENLGEIVGIAMRGDRQGAIDYLKGAPRRDTAKAAEVGSEAHDYFERMAKGESVGRVHPDLKPFVDHFDEFLQEFQPEVIFTEETVWSEKHDYAGSFDAYAVIGGERLWMDWKTTRSGVHPEVAIQLAAYRHADYIIRPDGSRVPLPQADGGAVVHVRPEGWSLVPVNCGPEAFEVFKTLRQVFDWESATKDTVIGAPVNRDPGSTPRRRTAAPRRRAA</sequence>
<name>A0A919M7N8_9ACTN</name>
<evidence type="ECO:0000313" key="3">
    <source>
        <dbReference type="Proteomes" id="UP000619479"/>
    </source>
</evidence>
<protein>
    <submittedName>
        <fullName evidence="2">Uncharacterized protein</fullName>
    </submittedName>
</protein>
<dbReference type="EMBL" id="BOMH01000056">
    <property type="protein sequence ID" value="GID68977.1"/>
    <property type="molecule type" value="Genomic_DNA"/>
</dbReference>
<dbReference type="Proteomes" id="UP000619479">
    <property type="component" value="Unassembled WGS sequence"/>
</dbReference>
<gene>
    <name evidence="2" type="ORF">Acy02nite_68580</name>
</gene>
<feature type="region of interest" description="Disordered" evidence="1">
    <location>
        <begin position="248"/>
        <end position="272"/>
    </location>
</feature>
<reference evidence="2" key="1">
    <citation type="submission" date="2021-01" db="EMBL/GenBank/DDBJ databases">
        <title>Whole genome shotgun sequence of Actinoplanes cyaneus NBRC 14990.</title>
        <authorList>
            <person name="Komaki H."/>
            <person name="Tamura T."/>
        </authorList>
    </citation>
    <scope>NUCLEOTIDE SEQUENCE</scope>
    <source>
        <strain evidence="2">NBRC 14990</strain>
    </source>
</reference>